<dbReference type="EMBL" id="U02462">
    <property type="protein sequence ID" value="AAB12360.1"/>
    <property type="molecule type" value="Genomic_DNA"/>
</dbReference>
<dbReference type="AlphaFoldDB" id="Q46518"/>
<dbReference type="InterPro" id="IPR001677">
    <property type="entry name" value="TbpB_B_D"/>
</dbReference>
<dbReference type="Gene3D" id="2.40.160.90">
    <property type="match status" value="1"/>
</dbReference>
<dbReference type="Pfam" id="PF01298">
    <property type="entry name" value="TbpB_B_D"/>
    <property type="match status" value="1"/>
</dbReference>
<proteinExistence type="predicted"/>
<dbReference type="PIR" id="S69780">
    <property type="entry name" value="S69780"/>
</dbReference>
<feature type="domain" description="Transferrin-binding protein B C-lobe/N-lobe beta-barrel" evidence="1">
    <location>
        <begin position="445"/>
        <end position="592"/>
    </location>
</feature>
<accession>Q46518</accession>
<evidence type="ECO:0000313" key="2">
    <source>
        <dbReference type="EMBL" id="AAB12360.1"/>
    </source>
</evidence>
<sequence>TLSKIDKGLFDAYKKKQKELENQNPDADKVVDPTQTGVVGNLDLGKQASQGTTQYVRGEKSKFDRVNNEKEIASATSIYGLEVDNQNPELTNIVVAKKVNKDGKVKLIQYLGYEKAEIKDPKSLQMQNKFNVAKIDGYNLAGKLDEAKIKGVKDQVKIAIASYESLKDTINPDQEKYLASLKSLQAQLEAASASEKSEYLVVDPKHDSGFRTGANYTSAQTEFVLFGDKAATQDAVLGTADKGVDSSVTEVVAPTYDNGVATSTTGAAASGLVGVNFKQTETKAAIQGTEEESQSSTRIFGRQYNDDAQEISKFNSYAGAKMVIPSDTFLSNGLFTGTGKVTVEKDKHDDNIKAVGDVLGADINKGTKVGYHLGVKPQKLEHVQYGRVTGNLDPIKLTADEQKSADIIKKRAAFMSKNADKESIADNFYFYRGTKATTLEQMKALPKDKTLVYQGHALMYGIDNSFHGGKDSNDVPNSFADAPDNSYAIGNFVTANVDLGKEKVTGHVYNVWAKGTEKETFPDKLVKFEGQVFGNTVLGKAERTYKDKTNDADFRASFFGEKASEMGGSFNSVTTDEKYSSDDVWGGVFGAKLAEDPIKEDDGNSFLGDFKPKP</sequence>
<reference evidence="2" key="1">
    <citation type="submission" date="1995-08" db="EMBL/GenBank/DDBJ databases">
        <title>Genetic organization of a gene family encoding the major outer membrane protein of Dichelobacter nodosus.</title>
        <authorList>
            <person name="Moses E.K."/>
            <person name="Good R.T."/>
            <person name="Langford C.J."/>
            <person name="Rood J.I."/>
        </authorList>
    </citation>
    <scope>NUCLEOTIDE SEQUENCE</scope>
</reference>
<evidence type="ECO:0000259" key="1">
    <source>
        <dbReference type="Pfam" id="PF01298"/>
    </source>
</evidence>
<gene>
    <name evidence="2" type="primary">omp1B</name>
</gene>
<protein>
    <submittedName>
        <fullName evidence="2">Omp1B</fullName>
    </submittedName>
</protein>
<feature type="non-terminal residue" evidence="2">
    <location>
        <position position="1"/>
    </location>
</feature>
<organism evidence="2">
    <name type="scientific">Dichelobacter nodosus</name>
    <name type="common">Bacteroides nodosus</name>
    <dbReference type="NCBI Taxonomy" id="870"/>
    <lineage>
        <taxon>Bacteria</taxon>
        <taxon>Pseudomonadati</taxon>
        <taxon>Pseudomonadota</taxon>
        <taxon>Gammaproteobacteria</taxon>
        <taxon>Cardiobacteriales</taxon>
        <taxon>Cardiobacteriaceae</taxon>
        <taxon>Dichelobacter</taxon>
    </lineage>
</organism>
<dbReference type="InterPro" id="IPR011250">
    <property type="entry name" value="OMP/PagP_B-barrel"/>
</dbReference>
<dbReference type="SUPFAM" id="SSF56925">
    <property type="entry name" value="OMPA-like"/>
    <property type="match status" value="1"/>
</dbReference>
<name>Q46518_DICNO</name>